<evidence type="ECO:0000259" key="1">
    <source>
        <dbReference type="Pfam" id="PF14534"/>
    </source>
</evidence>
<dbReference type="RefSeq" id="WP_133854354.1">
    <property type="nucleotide sequence ID" value="NZ_SNXZ01000013.1"/>
</dbReference>
<comment type="caution">
    <text evidence="2">The sequence shown here is derived from an EMBL/GenBank/DDBJ whole genome shotgun (WGS) entry which is preliminary data.</text>
</comment>
<feature type="domain" description="DUF4440" evidence="1">
    <location>
        <begin position="7"/>
        <end position="118"/>
    </location>
</feature>
<evidence type="ECO:0000313" key="3">
    <source>
        <dbReference type="Proteomes" id="UP000295444"/>
    </source>
</evidence>
<dbReference type="Gene3D" id="3.10.450.50">
    <property type="match status" value="1"/>
</dbReference>
<sequence>MSDVQDIQTVFDGVYQAWADGDADAFAKLYTEDATVVMPGVFNQGRDAVRAHMAAGFAGPLAGSKGVDTPQDIRVIDGHTAIVVSEAGIIPAGQDEVPPGRTVRATWVLSKDDGQWLIAAYTNTPLG</sequence>
<organism evidence="2 3">
    <name type="scientific">Labedaea rhizosphaerae</name>
    <dbReference type="NCBI Taxonomy" id="598644"/>
    <lineage>
        <taxon>Bacteria</taxon>
        <taxon>Bacillati</taxon>
        <taxon>Actinomycetota</taxon>
        <taxon>Actinomycetes</taxon>
        <taxon>Pseudonocardiales</taxon>
        <taxon>Pseudonocardiaceae</taxon>
        <taxon>Labedaea</taxon>
    </lineage>
</organism>
<dbReference type="Proteomes" id="UP000295444">
    <property type="component" value="Unassembled WGS sequence"/>
</dbReference>
<evidence type="ECO:0000313" key="2">
    <source>
        <dbReference type="EMBL" id="TDP89366.1"/>
    </source>
</evidence>
<keyword evidence="3" id="KW-1185">Reference proteome</keyword>
<dbReference type="Pfam" id="PF14534">
    <property type="entry name" value="DUF4440"/>
    <property type="match status" value="1"/>
</dbReference>
<dbReference type="AlphaFoldDB" id="A0A4R6RTM4"/>
<dbReference type="NCBIfam" id="TIGR02246">
    <property type="entry name" value="SgcJ/EcaC family oxidoreductase"/>
    <property type="match status" value="1"/>
</dbReference>
<proteinExistence type="predicted"/>
<dbReference type="OrthoDB" id="582586at2"/>
<dbReference type="EMBL" id="SNXZ01000013">
    <property type="protein sequence ID" value="TDP89366.1"/>
    <property type="molecule type" value="Genomic_DNA"/>
</dbReference>
<accession>A0A4R6RTM4</accession>
<dbReference type="InterPro" id="IPR032710">
    <property type="entry name" value="NTF2-like_dom_sf"/>
</dbReference>
<dbReference type="SUPFAM" id="SSF54427">
    <property type="entry name" value="NTF2-like"/>
    <property type="match status" value="1"/>
</dbReference>
<name>A0A4R6RTM4_LABRH</name>
<gene>
    <name evidence="2" type="ORF">EV186_11313</name>
</gene>
<dbReference type="InterPro" id="IPR027843">
    <property type="entry name" value="DUF4440"/>
</dbReference>
<reference evidence="2 3" key="1">
    <citation type="submission" date="2019-03" db="EMBL/GenBank/DDBJ databases">
        <title>Genomic Encyclopedia of Type Strains, Phase IV (KMG-IV): sequencing the most valuable type-strain genomes for metagenomic binning, comparative biology and taxonomic classification.</title>
        <authorList>
            <person name="Goeker M."/>
        </authorList>
    </citation>
    <scope>NUCLEOTIDE SEQUENCE [LARGE SCALE GENOMIC DNA]</scope>
    <source>
        <strain evidence="2 3">DSM 45361</strain>
    </source>
</reference>
<protein>
    <submittedName>
        <fullName evidence="2">Uncharacterized protein (TIGR02246 family)</fullName>
    </submittedName>
</protein>
<dbReference type="InterPro" id="IPR011944">
    <property type="entry name" value="Steroid_delta5-4_isomerase"/>
</dbReference>
<dbReference type="CDD" id="cd00531">
    <property type="entry name" value="NTF2_like"/>
    <property type="match status" value="1"/>
</dbReference>